<keyword evidence="5" id="KW-0460">Magnesium</keyword>
<feature type="non-terminal residue" evidence="11">
    <location>
        <position position="105"/>
    </location>
</feature>
<keyword evidence="3" id="KW-0255">Endonuclease</keyword>
<evidence type="ECO:0000256" key="1">
    <source>
        <dbReference type="ARBA" id="ARBA00022722"/>
    </source>
</evidence>
<dbReference type="EMBL" id="BSDZ01000016">
    <property type="protein sequence ID" value="GLI63719.1"/>
    <property type="molecule type" value="Genomic_DNA"/>
</dbReference>
<feature type="non-terminal residue" evidence="11">
    <location>
        <position position="1"/>
    </location>
</feature>
<evidence type="ECO:0000313" key="12">
    <source>
        <dbReference type="Proteomes" id="UP001165090"/>
    </source>
</evidence>
<evidence type="ECO:0000256" key="2">
    <source>
        <dbReference type="ARBA" id="ARBA00022723"/>
    </source>
</evidence>
<gene>
    <name evidence="11" type="ORF">VaNZ11_006773</name>
</gene>
<keyword evidence="1" id="KW-0540">Nuclease</keyword>
<dbReference type="PANTHER" id="PTHR42648:SF11">
    <property type="entry name" value="TRANSPOSON TY4-P GAG-POL POLYPROTEIN"/>
    <property type="match status" value="1"/>
</dbReference>
<keyword evidence="2" id="KW-0479">Metal-binding</keyword>
<evidence type="ECO:0000259" key="10">
    <source>
        <dbReference type="Pfam" id="PF25597"/>
    </source>
</evidence>
<keyword evidence="8" id="KW-0808">Transferase</keyword>
<keyword evidence="4" id="KW-0378">Hydrolase</keyword>
<dbReference type="PANTHER" id="PTHR42648">
    <property type="entry name" value="TRANSPOSASE, PUTATIVE-RELATED"/>
    <property type="match status" value="1"/>
</dbReference>
<sequence>HNRSPVAGKPKTPYELLTGVVPDVSLLRVFGCVAYAHVPKGKRDKLDSRAQKGTFLGYEANSKAYRILLGDGRIQITRDVVFLEDQFAFSNHVRPELEVFSIRDG</sequence>
<dbReference type="InterPro" id="IPR039537">
    <property type="entry name" value="Retrotran_Ty1/copia-like"/>
</dbReference>
<dbReference type="Pfam" id="PF25597">
    <property type="entry name" value="SH3_retrovirus"/>
    <property type="match status" value="1"/>
</dbReference>
<comment type="caution">
    <text evidence="11">The sequence shown here is derived from an EMBL/GenBank/DDBJ whole genome shotgun (WGS) entry which is preliminary data.</text>
</comment>
<accession>A0ABQ5S1V3</accession>
<dbReference type="Proteomes" id="UP001165090">
    <property type="component" value="Unassembled WGS sequence"/>
</dbReference>
<keyword evidence="8" id="KW-0239">DNA-directed DNA polymerase</keyword>
<organism evidence="11 12">
    <name type="scientific">Volvox africanus</name>
    <dbReference type="NCBI Taxonomy" id="51714"/>
    <lineage>
        <taxon>Eukaryota</taxon>
        <taxon>Viridiplantae</taxon>
        <taxon>Chlorophyta</taxon>
        <taxon>core chlorophytes</taxon>
        <taxon>Chlorophyceae</taxon>
        <taxon>CS clade</taxon>
        <taxon>Chlamydomonadales</taxon>
        <taxon>Volvocaceae</taxon>
        <taxon>Volvox</taxon>
    </lineage>
</organism>
<evidence type="ECO:0000313" key="11">
    <source>
        <dbReference type="EMBL" id="GLI63719.1"/>
    </source>
</evidence>
<dbReference type="InterPro" id="IPR057670">
    <property type="entry name" value="SH3_retrovirus"/>
</dbReference>
<evidence type="ECO:0000256" key="8">
    <source>
        <dbReference type="ARBA" id="ARBA00022932"/>
    </source>
</evidence>
<evidence type="ECO:0000256" key="3">
    <source>
        <dbReference type="ARBA" id="ARBA00022759"/>
    </source>
</evidence>
<reference evidence="11 12" key="1">
    <citation type="journal article" date="2023" name="IScience">
        <title>Expanded male sex-determining region conserved during the evolution of homothallism in the green alga Volvox.</title>
        <authorList>
            <person name="Yamamoto K."/>
            <person name="Matsuzaki R."/>
            <person name="Mahakham W."/>
            <person name="Heman W."/>
            <person name="Sekimoto H."/>
            <person name="Kawachi M."/>
            <person name="Minakuchi Y."/>
            <person name="Toyoda A."/>
            <person name="Nozaki H."/>
        </authorList>
    </citation>
    <scope>NUCLEOTIDE SEQUENCE [LARGE SCALE GENOMIC DNA]</scope>
    <source>
        <strain evidence="11 12">NIES-4468</strain>
    </source>
</reference>
<proteinExistence type="predicted"/>
<keyword evidence="12" id="KW-1185">Reference proteome</keyword>
<evidence type="ECO:0000256" key="4">
    <source>
        <dbReference type="ARBA" id="ARBA00022801"/>
    </source>
</evidence>
<keyword evidence="8" id="KW-0548">Nucleotidyltransferase</keyword>
<protein>
    <recommendedName>
        <fullName evidence="10">Retroviral polymerase SH3-like domain-containing protein</fullName>
    </recommendedName>
</protein>
<keyword evidence="9" id="KW-0233">DNA recombination</keyword>
<evidence type="ECO:0000256" key="9">
    <source>
        <dbReference type="ARBA" id="ARBA00023172"/>
    </source>
</evidence>
<keyword evidence="7" id="KW-0695">RNA-directed DNA polymerase</keyword>
<feature type="domain" description="Retroviral polymerase SH3-like" evidence="10">
    <location>
        <begin position="32"/>
        <end position="92"/>
    </location>
</feature>
<name>A0ABQ5S1V3_9CHLO</name>
<keyword evidence="6" id="KW-0229">DNA integration</keyword>
<evidence type="ECO:0000256" key="6">
    <source>
        <dbReference type="ARBA" id="ARBA00022908"/>
    </source>
</evidence>
<evidence type="ECO:0000256" key="5">
    <source>
        <dbReference type="ARBA" id="ARBA00022842"/>
    </source>
</evidence>
<evidence type="ECO:0000256" key="7">
    <source>
        <dbReference type="ARBA" id="ARBA00022918"/>
    </source>
</evidence>